<dbReference type="PANTHER" id="PTHR43794:SF11">
    <property type="entry name" value="AMIDOHYDROLASE-RELATED DOMAIN-CONTAINING PROTEIN"/>
    <property type="match status" value="1"/>
</dbReference>
<dbReference type="InterPro" id="IPR050287">
    <property type="entry name" value="MTA/SAH_deaminase"/>
</dbReference>
<dbReference type="RefSeq" id="WP_380083691.1">
    <property type="nucleotide sequence ID" value="NZ_JBHSWD010000001.1"/>
</dbReference>
<dbReference type="PANTHER" id="PTHR43794">
    <property type="entry name" value="AMINOHYDROLASE SSNA-RELATED"/>
    <property type="match status" value="1"/>
</dbReference>
<dbReference type="Proteomes" id="UP001596297">
    <property type="component" value="Unassembled WGS sequence"/>
</dbReference>
<evidence type="ECO:0000313" key="3">
    <source>
        <dbReference type="EMBL" id="MFC6592537.1"/>
    </source>
</evidence>
<proteinExistence type="predicted"/>
<name>A0ABW1YDW0_9DEIO</name>
<gene>
    <name evidence="3" type="ORF">ACFP81_11390</name>
</gene>
<dbReference type="Pfam" id="PF01979">
    <property type="entry name" value="Amidohydro_1"/>
    <property type="match status" value="1"/>
</dbReference>
<comment type="caution">
    <text evidence="3">The sequence shown here is derived from an EMBL/GenBank/DDBJ whole genome shotgun (WGS) entry which is preliminary data.</text>
</comment>
<protein>
    <submittedName>
        <fullName evidence="3">Amidohydrolase family protein</fullName>
    </submittedName>
</protein>
<feature type="domain" description="Amidohydrolase-related" evidence="2">
    <location>
        <begin position="37"/>
        <end position="147"/>
    </location>
</feature>
<dbReference type="InterPro" id="IPR006680">
    <property type="entry name" value="Amidohydro-rel"/>
</dbReference>
<reference evidence="4" key="1">
    <citation type="journal article" date="2019" name="Int. J. Syst. Evol. Microbiol.">
        <title>The Global Catalogue of Microorganisms (GCM) 10K type strain sequencing project: providing services to taxonomists for standard genome sequencing and annotation.</title>
        <authorList>
            <consortium name="The Broad Institute Genomics Platform"/>
            <consortium name="The Broad Institute Genome Sequencing Center for Infectious Disease"/>
            <person name="Wu L."/>
            <person name="Ma J."/>
        </authorList>
    </citation>
    <scope>NUCLEOTIDE SEQUENCE [LARGE SCALE GENOMIC DNA]</scope>
    <source>
        <strain evidence="4">CGMCC 1.15772</strain>
    </source>
</reference>
<organism evidence="3 4">
    <name type="scientific">Deinococcus lacus</name>
    <dbReference type="NCBI Taxonomy" id="392561"/>
    <lineage>
        <taxon>Bacteria</taxon>
        <taxon>Thermotogati</taxon>
        <taxon>Deinococcota</taxon>
        <taxon>Deinococci</taxon>
        <taxon>Deinococcales</taxon>
        <taxon>Deinococcaceae</taxon>
        <taxon>Deinococcus</taxon>
    </lineage>
</organism>
<keyword evidence="4" id="KW-1185">Reference proteome</keyword>
<evidence type="ECO:0000259" key="2">
    <source>
        <dbReference type="Pfam" id="PF01979"/>
    </source>
</evidence>
<evidence type="ECO:0000313" key="4">
    <source>
        <dbReference type="Proteomes" id="UP001596297"/>
    </source>
</evidence>
<dbReference type="Gene3D" id="3.20.20.140">
    <property type="entry name" value="Metal-dependent hydrolases"/>
    <property type="match status" value="1"/>
</dbReference>
<keyword evidence="1" id="KW-0378">Hydrolase</keyword>
<dbReference type="SUPFAM" id="SSF51556">
    <property type="entry name" value="Metallo-dependent hydrolases"/>
    <property type="match status" value="1"/>
</dbReference>
<evidence type="ECO:0000256" key="1">
    <source>
        <dbReference type="ARBA" id="ARBA00022801"/>
    </source>
</evidence>
<accession>A0ABW1YDW0</accession>
<sequence length="168" mass="18399">MELFRTGGGPLWENRLPQLYPERFAEVIGREPAADLTPVRYLDELGVLAARPTLVHMVNVTPDEIARVAHHGCVTVTCPRSNTNLHCGTFPWAAFAAAGAEVALGTDSVASGETLDIHDEIRAACALHPTLDPRIILRAAVKGGYRVVGGEVPRIRRGETWRPEYLWP</sequence>
<dbReference type="EMBL" id="JBHSWD010000001">
    <property type="protein sequence ID" value="MFC6592537.1"/>
    <property type="molecule type" value="Genomic_DNA"/>
</dbReference>
<dbReference type="InterPro" id="IPR032466">
    <property type="entry name" value="Metal_Hydrolase"/>
</dbReference>